<accession>A0AA47LSF1</accession>
<organism evidence="2 3">
    <name type="scientific">Salinivibrio kushneri</name>
    <dbReference type="NCBI Taxonomy" id="1908198"/>
    <lineage>
        <taxon>Bacteria</taxon>
        <taxon>Pseudomonadati</taxon>
        <taxon>Pseudomonadota</taxon>
        <taxon>Gammaproteobacteria</taxon>
        <taxon>Vibrionales</taxon>
        <taxon>Vibrionaceae</taxon>
        <taxon>Salinivibrio</taxon>
    </lineage>
</organism>
<evidence type="ECO:0000259" key="1">
    <source>
        <dbReference type="Pfam" id="PF02464"/>
    </source>
</evidence>
<dbReference type="InterPro" id="IPR008136">
    <property type="entry name" value="CinA_C"/>
</dbReference>
<evidence type="ECO:0000313" key="2">
    <source>
        <dbReference type="EMBL" id="WBA09884.1"/>
    </source>
</evidence>
<reference evidence="2" key="1">
    <citation type="submission" date="2022-09" db="EMBL/GenBank/DDBJ databases">
        <authorList>
            <person name="Li Z.-J."/>
        </authorList>
    </citation>
    <scope>NUCLEOTIDE SEQUENCE</scope>
    <source>
        <strain evidence="2">TGB11</strain>
    </source>
</reference>
<dbReference type="AlphaFoldDB" id="A0AA47LSF1"/>
<sequence length="161" mass="16938">MEQLFSLAKQLGDALLDAGLTVTTAESCTGGGIAYCLTDVPGSSQWFQQAWVTYSNQAKHQQVHVPDDLLTQYGAVSEPVVTAMAEGALNEAAADLAIAVSGVAGPSGGSADKPVGTVWFAWAWHGGETDTEVCHFEGDRRAVREQTVVHALSHALTRLSP</sequence>
<dbReference type="SUPFAM" id="SSF142433">
    <property type="entry name" value="CinA-like"/>
    <property type="match status" value="1"/>
</dbReference>
<evidence type="ECO:0000313" key="3">
    <source>
        <dbReference type="Proteomes" id="UP001164748"/>
    </source>
</evidence>
<feature type="domain" description="CinA C-terminal" evidence="1">
    <location>
        <begin position="6"/>
        <end position="155"/>
    </location>
</feature>
<dbReference type="NCBIfam" id="TIGR00199">
    <property type="entry name" value="PncC_domain"/>
    <property type="match status" value="1"/>
</dbReference>
<dbReference type="Gene3D" id="3.90.950.20">
    <property type="entry name" value="CinA-like"/>
    <property type="match status" value="1"/>
</dbReference>
<dbReference type="InterPro" id="IPR036653">
    <property type="entry name" value="CinA-like_C"/>
</dbReference>
<dbReference type="EMBL" id="CP114588">
    <property type="protein sequence ID" value="WBA09884.1"/>
    <property type="molecule type" value="Genomic_DNA"/>
</dbReference>
<gene>
    <name evidence="2" type="ORF">N8M53_02690</name>
</gene>
<proteinExistence type="predicted"/>
<name>A0AA47LSF1_9GAMM</name>
<dbReference type="RefSeq" id="WP_077578961.1">
    <property type="nucleotide sequence ID" value="NZ_CP114588.1"/>
</dbReference>
<dbReference type="Pfam" id="PF02464">
    <property type="entry name" value="CinA"/>
    <property type="match status" value="1"/>
</dbReference>
<protein>
    <submittedName>
        <fullName evidence="2">Nicotinamide-nucleotide amidohydrolase family protein</fullName>
    </submittedName>
</protein>
<dbReference type="Proteomes" id="UP001164748">
    <property type="component" value="Chromosome"/>
</dbReference>